<reference evidence="7" key="1">
    <citation type="journal article" date="2015" name="MBio">
        <title>Eco-Evolutionary Dynamics of Episomes among Ecologically Cohesive Bacterial Populations.</title>
        <authorList>
            <person name="Xue H."/>
            <person name="Cordero O.X."/>
            <person name="Camas F.M."/>
            <person name="Trimble W."/>
            <person name="Meyer F."/>
            <person name="Guglielmini J."/>
            <person name="Rocha E.P."/>
            <person name="Polz M.F."/>
        </authorList>
    </citation>
    <scope>NUCLEOTIDE SEQUENCE</scope>
    <source>
        <strain evidence="7">FF_110</strain>
    </source>
</reference>
<evidence type="ECO:0000256" key="3">
    <source>
        <dbReference type="ARBA" id="ARBA00020541"/>
    </source>
</evidence>
<name>A0A0H3ZSY7_9VIBR</name>
<dbReference type="InterPro" id="IPR008876">
    <property type="entry name" value="TraY"/>
</dbReference>
<evidence type="ECO:0000256" key="1">
    <source>
        <dbReference type="ARBA" id="ARBA00004496"/>
    </source>
</evidence>
<comment type="subcellular location">
    <subcellularLocation>
        <location evidence="1">Cytoplasm</location>
    </subcellularLocation>
</comment>
<evidence type="ECO:0000256" key="6">
    <source>
        <dbReference type="ARBA" id="ARBA00023125"/>
    </source>
</evidence>
<organism evidence="7">
    <name type="scientific">Vibrio genomosp. F6</name>
    <dbReference type="NCBI Taxonomy" id="723172"/>
    <lineage>
        <taxon>Bacteria</taxon>
        <taxon>Pseudomonadati</taxon>
        <taxon>Pseudomonadota</taxon>
        <taxon>Gammaproteobacteria</taxon>
        <taxon>Vibrionales</taxon>
        <taxon>Vibrionaceae</taxon>
        <taxon>Vibrio</taxon>
    </lineage>
</organism>
<dbReference type="AlphaFoldDB" id="A0A0H3ZSY7"/>
<sequence length="59" mass="6979">MKLPQKGTSISVLLSPKHNAIMEQSKIHNKRTKRKEAQKRLEHHLEYFGVNWEVPKDRS</sequence>
<evidence type="ECO:0000256" key="5">
    <source>
        <dbReference type="ARBA" id="ARBA00022971"/>
    </source>
</evidence>
<dbReference type="GO" id="GO:0005737">
    <property type="term" value="C:cytoplasm"/>
    <property type="evidence" value="ECO:0007669"/>
    <property type="project" value="UniProtKB-SubCell"/>
</dbReference>
<dbReference type="EMBL" id="KP795645">
    <property type="protein sequence ID" value="AKN39385.1"/>
    <property type="molecule type" value="Genomic_DNA"/>
</dbReference>
<evidence type="ECO:0000256" key="4">
    <source>
        <dbReference type="ARBA" id="ARBA00022490"/>
    </source>
</evidence>
<accession>A0A0H3ZSY7</accession>
<protein>
    <recommendedName>
        <fullName evidence="3">Relaxosome protein TraY</fullName>
    </recommendedName>
</protein>
<comment type="similarity">
    <text evidence="2">Belongs to the TraY family.</text>
</comment>
<dbReference type="Pfam" id="PF05509">
    <property type="entry name" value="TraY"/>
    <property type="match status" value="1"/>
</dbReference>
<evidence type="ECO:0000256" key="2">
    <source>
        <dbReference type="ARBA" id="ARBA00007183"/>
    </source>
</evidence>
<dbReference type="GO" id="GO:0003677">
    <property type="term" value="F:DNA binding"/>
    <property type="evidence" value="ECO:0007669"/>
    <property type="project" value="UniProtKB-KW"/>
</dbReference>
<keyword evidence="5" id="KW-0184">Conjugation</keyword>
<keyword evidence="4" id="KW-0963">Cytoplasm</keyword>
<proteinExistence type="inferred from homology"/>
<keyword evidence="6" id="KW-0238">DNA-binding</keyword>
<evidence type="ECO:0000313" key="7">
    <source>
        <dbReference type="EMBL" id="AKN39385.1"/>
    </source>
</evidence>